<proteinExistence type="predicted"/>
<protein>
    <recommendedName>
        <fullName evidence="4">Transferrin-binding protein B C-lobe/N-lobe beta barrel domain-containing protein</fullName>
    </recommendedName>
</protein>
<dbReference type="Proteomes" id="UP000535415">
    <property type="component" value="Unassembled WGS sequence"/>
</dbReference>
<dbReference type="InterPro" id="IPR011250">
    <property type="entry name" value="OMP/PagP_B-barrel"/>
</dbReference>
<feature type="signal peptide" evidence="1">
    <location>
        <begin position="1"/>
        <end position="16"/>
    </location>
</feature>
<keyword evidence="3" id="KW-1185">Reference proteome</keyword>
<comment type="caution">
    <text evidence="2">The sequence shown here is derived from an EMBL/GenBank/DDBJ whole genome shotgun (WGS) entry which is preliminary data.</text>
</comment>
<evidence type="ECO:0000256" key="1">
    <source>
        <dbReference type="SAM" id="SignalP"/>
    </source>
</evidence>
<dbReference type="RefSeq" id="WP_183527772.1">
    <property type="nucleotide sequence ID" value="NZ_JACIJM010000004.1"/>
</dbReference>
<accession>A0A7W9EZG7</accession>
<evidence type="ECO:0008006" key="4">
    <source>
        <dbReference type="Google" id="ProtNLM"/>
    </source>
</evidence>
<evidence type="ECO:0000313" key="3">
    <source>
        <dbReference type="Proteomes" id="UP000535415"/>
    </source>
</evidence>
<name>A0A7W9EZG7_9RHOB</name>
<organism evidence="2 3">
    <name type="scientific">Yoonia ponticola</name>
    <dbReference type="NCBI Taxonomy" id="1524255"/>
    <lineage>
        <taxon>Bacteria</taxon>
        <taxon>Pseudomonadati</taxon>
        <taxon>Pseudomonadota</taxon>
        <taxon>Alphaproteobacteria</taxon>
        <taxon>Rhodobacterales</taxon>
        <taxon>Paracoccaceae</taxon>
        <taxon>Yoonia</taxon>
    </lineage>
</organism>
<reference evidence="2 3" key="1">
    <citation type="submission" date="2020-08" db="EMBL/GenBank/DDBJ databases">
        <title>Genomic Encyclopedia of Type Strains, Phase IV (KMG-IV): sequencing the most valuable type-strain genomes for metagenomic binning, comparative biology and taxonomic classification.</title>
        <authorList>
            <person name="Goeker M."/>
        </authorList>
    </citation>
    <scope>NUCLEOTIDE SEQUENCE [LARGE SCALE GENOMIC DNA]</scope>
    <source>
        <strain evidence="2 3">DSM 101064</strain>
    </source>
</reference>
<dbReference type="PROSITE" id="PS51257">
    <property type="entry name" value="PROKAR_LIPOPROTEIN"/>
    <property type="match status" value="1"/>
</dbReference>
<dbReference type="AlphaFoldDB" id="A0A7W9EZG7"/>
<feature type="chain" id="PRO_5030779551" description="Transferrin-binding protein B C-lobe/N-lobe beta barrel domain-containing protein" evidence="1">
    <location>
        <begin position="17"/>
        <end position="297"/>
    </location>
</feature>
<evidence type="ECO:0000313" key="2">
    <source>
        <dbReference type="EMBL" id="MBB5721946.1"/>
    </source>
</evidence>
<sequence>MTIMTRFLLLSLPLLAACGSGSSSPLVPAPRPMAVSINTSEQLNGTLDLSIDKATGETVFVLNGVEEMNLTTNAERGNGDVKYFTDEDTVRFYAVDQMGNTVPIDQNRIWGAQAKSDNAIATLMIANLSDDGALVLERLTDTTVPNTGSATMLGDYYGYSQVGDVDEKLYPYRVEYSVEGDAELSVDFAENTVSGSITNRLGRLASRNSASAGYDDVILKTANIDDFGGFSGRTSGGTLAINFYADAVSEGSFSGLLTGADANGAIGAIEISTVKENYLQDGTPITEIEYGIFSVSE</sequence>
<dbReference type="SUPFAM" id="SSF56925">
    <property type="entry name" value="OMPA-like"/>
    <property type="match status" value="1"/>
</dbReference>
<keyword evidence="1" id="KW-0732">Signal</keyword>
<dbReference type="Gene3D" id="2.40.160.90">
    <property type="match status" value="1"/>
</dbReference>
<gene>
    <name evidence="2" type="ORF">FHS72_001570</name>
</gene>
<dbReference type="EMBL" id="JACIJM010000004">
    <property type="protein sequence ID" value="MBB5721946.1"/>
    <property type="molecule type" value="Genomic_DNA"/>
</dbReference>